<dbReference type="NCBIfam" id="TIGR02727">
    <property type="entry name" value="MTHFS_bact"/>
    <property type="match status" value="1"/>
</dbReference>
<comment type="similarity">
    <text evidence="1 5">Belongs to the 5-formyltetrahydrofolate cyclo-ligase family.</text>
</comment>
<evidence type="ECO:0000256" key="2">
    <source>
        <dbReference type="ARBA" id="ARBA00022741"/>
    </source>
</evidence>
<keyword evidence="5" id="KW-0479">Metal-binding</keyword>
<name>A0A172ZES4_9BACL</name>
<reference evidence="6 7" key="2">
    <citation type="journal article" date="2016" name="Int. J. Syst. Evol. Microbiol.">
        <title>Paenibacillus bovis sp. nov., isolated from raw yak (Bos grunniens) milk.</title>
        <authorList>
            <person name="Gao C."/>
            <person name="Han J."/>
            <person name="Liu Z."/>
            <person name="Xu X."/>
            <person name="Hang F."/>
            <person name="Wu Z."/>
        </authorList>
    </citation>
    <scope>NUCLEOTIDE SEQUENCE [LARGE SCALE GENOMIC DNA]</scope>
    <source>
        <strain evidence="6 7">BD3526</strain>
    </source>
</reference>
<evidence type="ECO:0000256" key="3">
    <source>
        <dbReference type="ARBA" id="ARBA00022840"/>
    </source>
</evidence>
<keyword evidence="5" id="KW-0460">Magnesium</keyword>
<gene>
    <name evidence="6" type="ORF">AR543_08280</name>
</gene>
<keyword evidence="7" id="KW-1185">Reference proteome</keyword>
<dbReference type="GO" id="GO:0005524">
    <property type="term" value="F:ATP binding"/>
    <property type="evidence" value="ECO:0007669"/>
    <property type="project" value="UniProtKB-KW"/>
</dbReference>
<dbReference type="Proteomes" id="UP000078148">
    <property type="component" value="Chromosome"/>
</dbReference>
<protein>
    <recommendedName>
        <fullName evidence="5">5-formyltetrahydrofolate cyclo-ligase</fullName>
        <ecNumber evidence="5">6.3.3.2</ecNumber>
    </recommendedName>
</protein>
<organism evidence="6 7">
    <name type="scientific">Paenibacillus bovis</name>
    <dbReference type="NCBI Taxonomy" id="1616788"/>
    <lineage>
        <taxon>Bacteria</taxon>
        <taxon>Bacillati</taxon>
        <taxon>Bacillota</taxon>
        <taxon>Bacilli</taxon>
        <taxon>Bacillales</taxon>
        <taxon>Paenibacillaceae</taxon>
        <taxon>Paenibacillus</taxon>
    </lineage>
</organism>
<sequence length="209" mass="23901">MNLDFGKSLLRKQLKQRRLHMDPAQRIKESADICTAAQSYIEHLRITNGSSPLTLFSYLAYRDEPDTLPLLEYCWQQGDTVLVPRIDPDHQGIFHLYRICSITDVEPGAYGIPEPREALPAFPPERWQEIDLVIVPGLGYDLQGSRIGYGGGYYDRFMHKLTVSSTQRPLLGAFAFDTQIMSSVPMEPHDFRIDILFTASGYRYTEQQV</sequence>
<dbReference type="KEGG" id="pbv:AR543_08280"/>
<comment type="catalytic activity">
    <reaction evidence="5">
        <text>(6S)-5-formyl-5,6,7,8-tetrahydrofolate + ATP = (6R)-5,10-methenyltetrahydrofolate + ADP + phosphate</text>
        <dbReference type="Rhea" id="RHEA:10488"/>
        <dbReference type="ChEBI" id="CHEBI:30616"/>
        <dbReference type="ChEBI" id="CHEBI:43474"/>
        <dbReference type="ChEBI" id="CHEBI:57455"/>
        <dbReference type="ChEBI" id="CHEBI:57457"/>
        <dbReference type="ChEBI" id="CHEBI:456216"/>
        <dbReference type="EC" id="6.3.3.2"/>
    </reaction>
</comment>
<dbReference type="PIRSF" id="PIRSF006806">
    <property type="entry name" value="FTHF_cligase"/>
    <property type="match status" value="1"/>
</dbReference>
<evidence type="ECO:0000256" key="4">
    <source>
        <dbReference type="PIRSR" id="PIRSR006806-1"/>
    </source>
</evidence>
<dbReference type="RefSeq" id="WP_060533465.1">
    <property type="nucleotide sequence ID" value="NZ_CP013023.1"/>
</dbReference>
<dbReference type="InterPro" id="IPR024185">
    <property type="entry name" value="FTHF_cligase-like_sf"/>
</dbReference>
<accession>A0A172ZES4</accession>
<dbReference type="SUPFAM" id="SSF100950">
    <property type="entry name" value="NagB/RpiA/CoA transferase-like"/>
    <property type="match status" value="1"/>
</dbReference>
<evidence type="ECO:0000256" key="1">
    <source>
        <dbReference type="ARBA" id="ARBA00010638"/>
    </source>
</evidence>
<reference evidence="7" key="1">
    <citation type="submission" date="2015-10" db="EMBL/GenBank/DDBJ databases">
        <title>Genome of Paenibacillus bovis sp. nov.</title>
        <authorList>
            <person name="Wu Z."/>
            <person name="Gao C."/>
            <person name="Liu Z."/>
            <person name="Zheng H."/>
        </authorList>
    </citation>
    <scope>NUCLEOTIDE SEQUENCE [LARGE SCALE GENOMIC DNA]</scope>
    <source>
        <strain evidence="7">BD3526</strain>
    </source>
</reference>
<dbReference type="PANTHER" id="PTHR23407">
    <property type="entry name" value="ATPASE INHIBITOR/5-FORMYLTETRAHYDROFOLATE CYCLO-LIGASE"/>
    <property type="match status" value="1"/>
</dbReference>
<evidence type="ECO:0000256" key="5">
    <source>
        <dbReference type="RuleBase" id="RU361279"/>
    </source>
</evidence>
<dbReference type="PANTHER" id="PTHR23407:SF1">
    <property type="entry name" value="5-FORMYLTETRAHYDROFOLATE CYCLO-LIGASE"/>
    <property type="match status" value="1"/>
</dbReference>
<dbReference type="InterPro" id="IPR002698">
    <property type="entry name" value="FTHF_cligase"/>
</dbReference>
<dbReference type="GO" id="GO:0035999">
    <property type="term" value="P:tetrahydrofolate interconversion"/>
    <property type="evidence" value="ECO:0007669"/>
    <property type="project" value="TreeGrafter"/>
</dbReference>
<dbReference type="Gene3D" id="3.40.50.10420">
    <property type="entry name" value="NagB/RpiA/CoA transferase-like"/>
    <property type="match status" value="1"/>
</dbReference>
<keyword evidence="6" id="KW-0436">Ligase</keyword>
<feature type="binding site" evidence="4">
    <location>
        <position position="59"/>
    </location>
    <ligand>
        <name>substrate</name>
    </ligand>
</feature>
<evidence type="ECO:0000313" key="6">
    <source>
        <dbReference type="EMBL" id="ANF96003.1"/>
    </source>
</evidence>
<proteinExistence type="inferred from homology"/>
<dbReference type="GO" id="GO:0030272">
    <property type="term" value="F:5-formyltetrahydrofolate cyclo-ligase activity"/>
    <property type="evidence" value="ECO:0007669"/>
    <property type="project" value="UniProtKB-EC"/>
</dbReference>
<keyword evidence="2 4" id="KW-0547">Nucleotide-binding</keyword>
<feature type="binding site" evidence="4">
    <location>
        <begin position="146"/>
        <end position="154"/>
    </location>
    <ligand>
        <name>ATP</name>
        <dbReference type="ChEBI" id="CHEBI:30616"/>
    </ligand>
</feature>
<dbReference type="EC" id="6.3.3.2" evidence="5"/>
<dbReference type="AlphaFoldDB" id="A0A172ZES4"/>
<dbReference type="Pfam" id="PF01812">
    <property type="entry name" value="5-FTHF_cyc-lig"/>
    <property type="match status" value="1"/>
</dbReference>
<dbReference type="InterPro" id="IPR037171">
    <property type="entry name" value="NagB/RpiA_transferase-like"/>
</dbReference>
<feature type="binding site" evidence="4">
    <location>
        <position position="64"/>
    </location>
    <ligand>
        <name>substrate</name>
    </ligand>
</feature>
<dbReference type="OrthoDB" id="9801938at2"/>
<dbReference type="GO" id="GO:0046872">
    <property type="term" value="F:metal ion binding"/>
    <property type="evidence" value="ECO:0007669"/>
    <property type="project" value="UniProtKB-KW"/>
</dbReference>
<dbReference type="STRING" id="1616788.AR543_08280"/>
<dbReference type="GO" id="GO:0009396">
    <property type="term" value="P:folic acid-containing compound biosynthetic process"/>
    <property type="evidence" value="ECO:0007669"/>
    <property type="project" value="TreeGrafter"/>
</dbReference>
<dbReference type="EMBL" id="CP013023">
    <property type="protein sequence ID" value="ANF96003.1"/>
    <property type="molecule type" value="Genomic_DNA"/>
</dbReference>
<keyword evidence="3 4" id="KW-0067">ATP-binding</keyword>
<comment type="cofactor">
    <cofactor evidence="5">
        <name>Mg(2+)</name>
        <dbReference type="ChEBI" id="CHEBI:18420"/>
    </cofactor>
</comment>
<evidence type="ECO:0000313" key="7">
    <source>
        <dbReference type="Proteomes" id="UP000078148"/>
    </source>
</evidence>
<feature type="binding site" evidence="4">
    <location>
        <begin position="7"/>
        <end position="11"/>
    </location>
    <ligand>
        <name>ATP</name>
        <dbReference type="ChEBI" id="CHEBI:30616"/>
    </ligand>
</feature>